<dbReference type="PANTHER" id="PTHR10900:SF77">
    <property type="entry name" value="FI19380P1"/>
    <property type="match status" value="1"/>
</dbReference>
<dbReference type="PROSITE" id="PS50213">
    <property type="entry name" value="FAS1"/>
    <property type="match status" value="1"/>
</dbReference>
<evidence type="ECO:0000259" key="2">
    <source>
        <dbReference type="PROSITE" id="PS50213"/>
    </source>
</evidence>
<reference evidence="3 4" key="1">
    <citation type="journal article" date="2014" name="Int. J. Syst. Evol. Microbiol.">
        <title>Celeribacter indicus sp. nov., a polycyclic aromatic hydrocarbon-degrading bacterium from deep-sea sediment and reclassification of Huaishuia halophila as Celeribacter halophilus comb. nov.</title>
        <authorList>
            <person name="Lai Q."/>
            <person name="Cao J."/>
            <person name="Yuan J."/>
            <person name="Li F."/>
            <person name="Shao Z."/>
        </authorList>
    </citation>
    <scope>NUCLEOTIDE SEQUENCE [LARGE SCALE GENOMIC DNA]</scope>
    <source>
        <strain evidence="3">P73</strain>
    </source>
</reference>
<name>A0A0B5E1H1_9RHOB</name>
<organism evidence="3 4">
    <name type="scientific">Celeribacter indicus</name>
    <dbReference type="NCBI Taxonomy" id="1208324"/>
    <lineage>
        <taxon>Bacteria</taxon>
        <taxon>Pseudomonadati</taxon>
        <taxon>Pseudomonadota</taxon>
        <taxon>Alphaproteobacteria</taxon>
        <taxon>Rhodobacterales</taxon>
        <taxon>Roseobacteraceae</taxon>
        <taxon>Celeribacter</taxon>
    </lineage>
</organism>
<dbReference type="InterPro" id="IPR050904">
    <property type="entry name" value="Adhesion/Biosynth-related"/>
</dbReference>
<feature type="chain" id="PRO_5002100498" evidence="1">
    <location>
        <begin position="30"/>
        <end position="210"/>
    </location>
</feature>
<accession>A0A0B5E1H1</accession>
<evidence type="ECO:0000313" key="4">
    <source>
        <dbReference type="Proteomes" id="UP000031521"/>
    </source>
</evidence>
<dbReference type="OrthoDB" id="9800666at2"/>
<dbReference type="STRING" id="1208324.P73_2530"/>
<dbReference type="SUPFAM" id="SSF82153">
    <property type="entry name" value="FAS1 domain"/>
    <property type="match status" value="1"/>
</dbReference>
<sequence>MKTRSKMIALSTAALMAAAPLAAPIYAQAVNGAEILNEEALNPDASIAENAMKVQNLTTLVEALQTAGLAEELMGEGPYTVFAPTNDAFAKLPAEQVSELMLPENRETLRNILGAHVVRGEYTPEYIDELLSQDDIDRDPLPAGIEIGEEDQSVTLTTVSGDMIHIRKGTGSELILRDAASNVTTTLADNVQQSNGVLYFVDGVLMPALS</sequence>
<dbReference type="InterPro" id="IPR000782">
    <property type="entry name" value="FAS1_domain"/>
</dbReference>
<dbReference type="Proteomes" id="UP000031521">
    <property type="component" value="Chromosome"/>
</dbReference>
<dbReference type="Gene3D" id="2.30.180.10">
    <property type="entry name" value="FAS1 domain"/>
    <property type="match status" value="1"/>
</dbReference>
<dbReference type="EMBL" id="CP004393">
    <property type="protein sequence ID" value="AJE47245.1"/>
    <property type="molecule type" value="Genomic_DNA"/>
</dbReference>
<dbReference type="RefSeq" id="WP_043869853.1">
    <property type="nucleotide sequence ID" value="NZ_CP004393.1"/>
</dbReference>
<proteinExistence type="predicted"/>
<evidence type="ECO:0000256" key="1">
    <source>
        <dbReference type="SAM" id="SignalP"/>
    </source>
</evidence>
<dbReference type="PANTHER" id="PTHR10900">
    <property type="entry name" value="PERIOSTIN-RELATED"/>
    <property type="match status" value="1"/>
</dbReference>
<dbReference type="Pfam" id="PF02469">
    <property type="entry name" value="Fasciclin"/>
    <property type="match status" value="1"/>
</dbReference>
<feature type="domain" description="FAS1" evidence="2">
    <location>
        <begin position="44"/>
        <end position="205"/>
    </location>
</feature>
<dbReference type="GO" id="GO:0005615">
    <property type="term" value="C:extracellular space"/>
    <property type="evidence" value="ECO:0007669"/>
    <property type="project" value="TreeGrafter"/>
</dbReference>
<dbReference type="FunFam" id="2.30.180.10:FF:000032">
    <property type="entry name" value="Fasciclin domain-containing protein, putative"/>
    <property type="match status" value="1"/>
</dbReference>
<dbReference type="AlphaFoldDB" id="A0A0B5E1H1"/>
<keyword evidence="4" id="KW-1185">Reference proteome</keyword>
<dbReference type="KEGG" id="cid:P73_2530"/>
<keyword evidence="1" id="KW-0732">Signal</keyword>
<protein>
    <submittedName>
        <fullName evidence="3">Secreted surface protein</fullName>
    </submittedName>
</protein>
<gene>
    <name evidence="3" type="ORF">P73_2530</name>
</gene>
<dbReference type="HOGENOM" id="CLU_031281_4_0_5"/>
<dbReference type="InterPro" id="IPR036378">
    <property type="entry name" value="FAS1_dom_sf"/>
</dbReference>
<dbReference type="SMART" id="SM00554">
    <property type="entry name" value="FAS1"/>
    <property type="match status" value="1"/>
</dbReference>
<feature type="signal peptide" evidence="1">
    <location>
        <begin position="1"/>
        <end position="29"/>
    </location>
</feature>
<evidence type="ECO:0000313" key="3">
    <source>
        <dbReference type="EMBL" id="AJE47245.1"/>
    </source>
</evidence>